<gene>
    <name evidence="3" type="ORF">TK50_17740</name>
</gene>
<feature type="compositionally biased region" description="Low complexity" evidence="1">
    <location>
        <begin position="359"/>
        <end position="381"/>
    </location>
</feature>
<dbReference type="PATRIC" id="fig|47853.6.peg.3710"/>
<reference evidence="3 4" key="1">
    <citation type="submission" date="2015-01" db="EMBL/GenBank/DDBJ databases">
        <title>Sequencing and annotation of Micromonospora carbonacea strain JXNU-1 genome.</title>
        <authorList>
            <person name="Long Z."/>
            <person name="Huang Y."/>
            <person name="Jiang Y."/>
        </authorList>
    </citation>
    <scope>NUCLEOTIDE SEQUENCE [LARGE SCALE GENOMIC DNA]</scope>
    <source>
        <strain evidence="3 4">JXNU-1</strain>
    </source>
</reference>
<keyword evidence="2" id="KW-0812">Transmembrane</keyword>
<evidence type="ECO:0000256" key="1">
    <source>
        <dbReference type="SAM" id="MobiDB-lite"/>
    </source>
</evidence>
<dbReference type="EMBL" id="JXSX01000002">
    <property type="protein sequence ID" value="KIR62795.1"/>
    <property type="molecule type" value="Genomic_DNA"/>
</dbReference>
<evidence type="ECO:0000313" key="3">
    <source>
        <dbReference type="EMBL" id="KIR62795.1"/>
    </source>
</evidence>
<keyword evidence="4" id="KW-1185">Reference proteome</keyword>
<keyword evidence="2" id="KW-1133">Transmembrane helix</keyword>
<proteinExistence type="predicted"/>
<dbReference type="Proteomes" id="UP000032254">
    <property type="component" value="Unassembled WGS sequence"/>
</dbReference>
<feature type="compositionally biased region" description="Basic and acidic residues" evidence="1">
    <location>
        <begin position="345"/>
        <end position="354"/>
    </location>
</feature>
<evidence type="ECO:0000313" key="4">
    <source>
        <dbReference type="Proteomes" id="UP000032254"/>
    </source>
</evidence>
<keyword evidence="2" id="KW-0472">Membrane</keyword>
<protein>
    <recommendedName>
        <fullName evidence="5">Nitrate and nitrite sensing</fullName>
    </recommendedName>
</protein>
<feature type="region of interest" description="Disordered" evidence="1">
    <location>
        <begin position="345"/>
        <end position="410"/>
    </location>
</feature>
<dbReference type="GeneID" id="301305894"/>
<evidence type="ECO:0008006" key="5">
    <source>
        <dbReference type="Google" id="ProtNLM"/>
    </source>
</evidence>
<organism evidence="3 4">
    <name type="scientific">Micromonospora haikouensis</name>
    <dbReference type="NCBI Taxonomy" id="686309"/>
    <lineage>
        <taxon>Bacteria</taxon>
        <taxon>Bacillati</taxon>
        <taxon>Actinomycetota</taxon>
        <taxon>Actinomycetes</taxon>
        <taxon>Micromonosporales</taxon>
        <taxon>Micromonosporaceae</taxon>
        <taxon>Micromonospora</taxon>
    </lineage>
</organism>
<name>A0A0D0WZS5_9ACTN</name>
<dbReference type="AlphaFoldDB" id="A0A0D0WZS5"/>
<evidence type="ECO:0000256" key="2">
    <source>
        <dbReference type="SAM" id="Phobius"/>
    </source>
</evidence>
<dbReference type="RefSeq" id="WP_043965163.1">
    <property type="nucleotide sequence ID" value="NZ_JBEZEN010000002.1"/>
</dbReference>
<feature type="transmembrane region" description="Helical" evidence="2">
    <location>
        <begin position="319"/>
        <end position="341"/>
    </location>
</feature>
<sequence>MTVPAQRGPRRPNRTGRVLPLVLVVALLAPVAFLFVQQRRHSGEERDLIVRERLGVEYLRVLGPLTLALVDAQSAAVAGRTVSRESLGRAVEDVAAADSRLGDELRTHERWTGLRAKLEALPEKGLTDPQATFAAYGEATDLLLALHRKVREASGLVRDRQADSFYLQDAISDELPESLVATGRLGDLAAVAAELPDTQRIAMVSQLGALWTSAISPANDLITNLRAAVDSTDSTKLGANVLAPLDTYQRSIERLGALAAPTSSARLQDEAATARALTNLIAARTAAQEAARQLQPVILDELDALLTDRIDQLDRDRRLAAGATVLAVLLLAALGALLITARRDRPTGRDRRPAGGDTGPPADDAGWDAPADPRGAAPAGTLAPVEPRMLQPAGQGRPASAERWGPFDAR</sequence>
<dbReference type="OrthoDB" id="5178692at2"/>
<comment type="caution">
    <text evidence="3">The sequence shown here is derived from an EMBL/GenBank/DDBJ whole genome shotgun (WGS) entry which is preliminary data.</text>
</comment>
<accession>A0A0D0WZS5</accession>